<protein>
    <submittedName>
        <fullName evidence="1">Uncharacterized protein</fullName>
    </submittedName>
</protein>
<sequence>MNSKLTSLVKYYEKKGYSWDSSKEYMSNLYKQYVKRKEKSLIDAVAATAVIGGVVYSDNIDLDVIDTQMREAFELAFPGKSIDSLSDFNTEQLGGIVSAWKGKYFEVLVRDKLNAGEWVGDIHLEPGQVASLAESPTQEGWDLVISNLDGTIAQELQLKATESLGYVKEAIEKYPDIDVMTTDEVSTGIDGIFSSGINESDIEASIMAPLEDLLDSPLEEIAETILPGLPFLIIATREGRNIFVGKQSFAQGIEKTLEDSAKTGASLGVGALFSYFNPVLGIAATFATRYGMSQAEKSKQVISLFHRENENIRPLLKEYNV</sequence>
<dbReference type="EMBL" id="FNZN01000014">
    <property type="protein sequence ID" value="SEM30604.1"/>
    <property type="molecule type" value="Genomic_DNA"/>
</dbReference>
<proteinExistence type="predicted"/>
<evidence type="ECO:0000313" key="1">
    <source>
        <dbReference type="EMBL" id="SEM30604.1"/>
    </source>
</evidence>
<dbReference type="AlphaFoldDB" id="A0A1H7XAF3"/>
<reference evidence="2" key="1">
    <citation type="submission" date="2016-10" db="EMBL/GenBank/DDBJ databases">
        <authorList>
            <person name="Varghese N."/>
            <person name="Submissions S."/>
        </authorList>
    </citation>
    <scope>NUCLEOTIDE SEQUENCE [LARGE SCALE GENOMIC DNA]</scope>
    <source>
        <strain evidence="2">DSM 16471</strain>
    </source>
</reference>
<dbReference type="OrthoDB" id="1415778at2"/>
<gene>
    <name evidence="1" type="ORF">SAMN04488008_11454</name>
</gene>
<name>A0A1H7XAF3_9FLAO</name>
<keyword evidence="2" id="KW-1185">Reference proteome</keyword>
<dbReference type="Proteomes" id="UP000198990">
    <property type="component" value="Unassembled WGS sequence"/>
</dbReference>
<organism evidence="1 2">
    <name type="scientific">Maribacter orientalis</name>
    <dbReference type="NCBI Taxonomy" id="228957"/>
    <lineage>
        <taxon>Bacteria</taxon>
        <taxon>Pseudomonadati</taxon>
        <taxon>Bacteroidota</taxon>
        <taxon>Flavobacteriia</taxon>
        <taxon>Flavobacteriales</taxon>
        <taxon>Flavobacteriaceae</taxon>
        <taxon>Maribacter</taxon>
    </lineage>
</organism>
<dbReference type="RefSeq" id="WP_091627639.1">
    <property type="nucleotide sequence ID" value="NZ_FNZN01000014.1"/>
</dbReference>
<evidence type="ECO:0000313" key="2">
    <source>
        <dbReference type="Proteomes" id="UP000198990"/>
    </source>
</evidence>
<accession>A0A1H7XAF3</accession>